<protein>
    <recommendedName>
        <fullName evidence="3">F-box domain-containing protein</fullName>
    </recommendedName>
</protein>
<dbReference type="Proteomes" id="UP001220256">
    <property type="component" value="Unassembled WGS sequence"/>
</dbReference>
<accession>A0ABQ8WA81</accession>
<sequence>MDPFAKLPTEIICHILDSCCDFTSLEGLQQISPRMKEAFSGWFKNITETVLRNCSLTSPGLHRYFTFLASILSRSFTPQALLEELASWDHRPRRRIICLSTTHSLAAVQQTVNIAAKIHVTACACLQHFMSRLESAEPRRPMASGVNVVDWVNGGLPPPKGGELIQFDVDPPSWIETYRTHRALWKLELFHQIHNAATNRWLWSTCDLNNFTKQYLKWCQCREGIEELPTISECVVDLCSSKPTILSHLASYLVAIPSPTDLTVQACWPLPNIQNTRVDEKWRRSPKFRNCRNPMLRYFNVLRVTEEGRSHHALWTANFKAFRRLGIPLWDRWRLYQMKLVGQSRSVLSPRGNLVGGGSERTEWSHGIVAYVWFSLAEEGDLSVQYIKNEDWRRQ</sequence>
<reference evidence="1 2" key="1">
    <citation type="journal article" date="2023" name="IMA Fungus">
        <title>Comparative genomic study of the Penicillium genus elucidates a diverse pangenome and 15 lateral gene transfer events.</title>
        <authorList>
            <person name="Petersen C."/>
            <person name="Sorensen T."/>
            <person name="Nielsen M.R."/>
            <person name="Sondergaard T.E."/>
            <person name="Sorensen J.L."/>
            <person name="Fitzpatrick D.A."/>
            <person name="Frisvad J.C."/>
            <person name="Nielsen K.L."/>
        </authorList>
    </citation>
    <scope>NUCLEOTIDE SEQUENCE [LARGE SCALE GENOMIC DNA]</scope>
    <source>
        <strain evidence="1 2">IBT 3361</strain>
    </source>
</reference>
<gene>
    <name evidence="1" type="ORF">N7505_009125</name>
</gene>
<name>A0ABQ8WA81_PENCH</name>
<evidence type="ECO:0000313" key="1">
    <source>
        <dbReference type="EMBL" id="KAJ5260775.1"/>
    </source>
</evidence>
<organism evidence="1 2">
    <name type="scientific">Penicillium chrysogenum</name>
    <name type="common">Penicillium notatum</name>
    <dbReference type="NCBI Taxonomy" id="5076"/>
    <lineage>
        <taxon>Eukaryota</taxon>
        <taxon>Fungi</taxon>
        <taxon>Dikarya</taxon>
        <taxon>Ascomycota</taxon>
        <taxon>Pezizomycotina</taxon>
        <taxon>Eurotiomycetes</taxon>
        <taxon>Eurotiomycetidae</taxon>
        <taxon>Eurotiales</taxon>
        <taxon>Aspergillaceae</taxon>
        <taxon>Penicillium</taxon>
        <taxon>Penicillium chrysogenum species complex</taxon>
    </lineage>
</organism>
<dbReference type="EMBL" id="JAPVEB010000007">
    <property type="protein sequence ID" value="KAJ5260775.1"/>
    <property type="molecule type" value="Genomic_DNA"/>
</dbReference>
<evidence type="ECO:0000313" key="2">
    <source>
        <dbReference type="Proteomes" id="UP001220256"/>
    </source>
</evidence>
<comment type="caution">
    <text evidence="1">The sequence shown here is derived from an EMBL/GenBank/DDBJ whole genome shotgun (WGS) entry which is preliminary data.</text>
</comment>
<proteinExistence type="predicted"/>
<evidence type="ECO:0008006" key="3">
    <source>
        <dbReference type="Google" id="ProtNLM"/>
    </source>
</evidence>
<keyword evidence="2" id="KW-1185">Reference proteome</keyword>